<dbReference type="AlphaFoldDB" id="A0A8J6HDH7"/>
<dbReference type="EMBL" id="JABDTM020025811">
    <property type="protein sequence ID" value="KAH0812759.1"/>
    <property type="molecule type" value="Genomic_DNA"/>
</dbReference>
<reference evidence="2" key="2">
    <citation type="submission" date="2021-08" db="EMBL/GenBank/DDBJ databases">
        <authorList>
            <person name="Eriksson T."/>
        </authorList>
    </citation>
    <scope>NUCLEOTIDE SEQUENCE</scope>
    <source>
        <strain evidence="2">Stoneville</strain>
        <tissue evidence="2">Whole head</tissue>
    </source>
</reference>
<keyword evidence="3" id="KW-1185">Reference proteome</keyword>
<evidence type="ECO:0000313" key="2">
    <source>
        <dbReference type="EMBL" id="KAH0812759.1"/>
    </source>
</evidence>
<gene>
    <name evidence="2" type="ORF">GEV33_010028</name>
</gene>
<organism evidence="2 3">
    <name type="scientific">Tenebrio molitor</name>
    <name type="common">Yellow mealworm beetle</name>
    <dbReference type="NCBI Taxonomy" id="7067"/>
    <lineage>
        <taxon>Eukaryota</taxon>
        <taxon>Metazoa</taxon>
        <taxon>Ecdysozoa</taxon>
        <taxon>Arthropoda</taxon>
        <taxon>Hexapoda</taxon>
        <taxon>Insecta</taxon>
        <taxon>Pterygota</taxon>
        <taxon>Neoptera</taxon>
        <taxon>Endopterygota</taxon>
        <taxon>Coleoptera</taxon>
        <taxon>Polyphaga</taxon>
        <taxon>Cucujiformia</taxon>
        <taxon>Tenebrionidae</taxon>
        <taxon>Tenebrio</taxon>
    </lineage>
</organism>
<sequence>MIVQIRLDVPVRPCGTAWRLIRLTIDLIYAKPWVVCKPDENKQKCVRDAATSRRRLQQPTTTSTTTTAELDKNEC</sequence>
<accession>A0A8J6HDH7</accession>
<protein>
    <submittedName>
        <fullName evidence="2">Uncharacterized protein</fullName>
    </submittedName>
</protein>
<dbReference type="Proteomes" id="UP000719412">
    <property type="component" value="Unassembled WGS sequence"/>
</dbReference>
<feature type="region of interest" description="Disordered" evidence="1">
    <location>
        <begin position="47"/>
        <end position="75"/>
    </location>
</feature>
<comment type="caution">
    <text evidence="2">The sequence shown here is derived from an EMBL/GenBank/DDBJ whole genome shotgun (WGS) entry which is preliminary data.</text>
</comment>
<name>A0A8J6HDH7_TENMO</name>
<evidence type="ECO:0000256" key="1">
    <source>
        <dbReference type="SAM" id="MobiDB-lite"/>
    </source>
</evidence>
<reference evidence="2" key="1">
    <citation type="journal article" date="2020" name="J Insects Food Feed">
        <title>The yellow mealworm (Tenebrio molitor) genome: a resource for the emerging insects as food and feed industry.</title>
        <authorList>
            <person name="Eriksson T."/>
            <person name="Andere A."/>
            <person name="Kelstrup H."/>
            <person name="Emery V."/>
            <person name="Picard C."/>
        </authorList>
    </citation>
    <scope>NUCLEOTIDE SEQUENCE</scope>
    <source>
        <strain evidence="2">Stoneville</strain>
        <tissue evidence="2">Whole head</tissue>
    </source>
</reference>
<proteinExistence type="predicted"/>
<evidence type="ECO:0000313" key="3">
    <source>
        <dbReference type="Proteomes" id="UP000719412"/>
    </source>
</evidence>